<dbReference type="OrthoDB" id="3318at2759"/>
<evidence type="ECO:0000259" key="6">
    <source>
        <dbReference type="PROSITE" id="PS51865"/>
    </source>
</evidence>
<feature type="compositionally biased region" description="Pro residues" evidence="5">
    <location>
        <begin position="378"/>
        <end position="387"/>
    </location>
</feature>
<dbReference type="InterPro" id="IPR036034">
    <property type="entry name" value="PDZ_sf"/>
</dbReference>
<proteinExistence type="predicted"/>
<dbReference type="PROSITE" id="PS51865">
    <property type="entry name" value="PDZ_GRASP"/>
    <property type="match status" value="1"/>
</dbReference>
<keyword evidence="4" id="KW-0472">Membrane</keyword>
<reference evidence="8" key="1">
    <citation type="journal article" date="2016" name="Proc. Natl. Acad. Sci. U.S.A.">
        <title>Comparative genomics of biotechnologically important yeasts.</title>
        <authorList>
            <person name="Riley R."/>
            <person name="Haridas S."/>
            <person name="Wolfe K.H."/>
            <person name="Lopes M.R."/>
            <person name="Hittinger C.T."/>
            <person name="Goeker M."/>
            <person name="Salamov A.A."/>
            <person name="Wisecaver J.H."/>
            <person name="Long T.M."/>
            <person name="Calvey C.H."/>
            <person name="Aerts A.L."/>
            <person name="Barry K.W."/>
            <person name="Choi C."/>
            <person name="Clum A."/>
            <person name="Coughlan A.Y."/>
            <person name="Deshpande S."/>
            <person name="Douglass A.P."/>
            <person name="Hanson S.J."/>
            <person name="Klenk H.-P."/>
            <person name="LaButti K.M."/>
            <person name="Lapidus A."/>
            <person name="Lindquist E.A."/>
            <person name="Lipzen A.M."/>
            <person name="Meier-Kolthoff J.P."/>
            <person name="Ohm R.A."/>
            <person name="Otillar R.P."/>
            <person name="Pangilinan J.L."/>
            <person name="Peng Y."/>
            <person name="Rokas A."/>
            <person name="Rosa C.A."/>
            <person name="Scheuner C."/>
            <person name="Sibirny A.A."/>
            <person name="Slot J.C."/>
            <person name="Stielow J.B."/>
            <person name="Sun H."/>
            <person name="Kurtzman C.P."/>
            <person name="Blackwell M."/>
            <person name="Grigoriev I.V."/>
            <person name="Jeffries T.W."/>
        </authorList>
    </citation>
    <scope>NUCLEOTIDE SEQUENCE [LARGE SCALE GENOMIC DNA]</scope>
    <source>
        <strain evidence="8">NRRL Y-1626</strain>
    </source>
</reference>
<dbReference type="GO" id="GO:0007030">
    <property type="term" value="P:Golgi organization"/>
    <property type="evidence" value="ECO:0007669"/>
    <property type="project" value="TreeGrafter"/>
</dbReference>
<dbReference type="Gene3D" id="2.30.42.10">
    <property type="match status" value="1"/>
</dbReference>
<feature type="region of interest" description="Disordered" evidence="5">
    <location>
        <begin position="341"/>
        <end position="387"/>
    </location>
</feature>
<dbReference type="InterPro" id="IPR007583">
    <property type="entry name" value="GRASP55_65"/>
</dbReference>
<feature type="compositionally biased region" description="Polar residues" evidence="5">
    <location>
        <begin position="286"/>
        <end position="300"/>
    </location>
</feature>
<comment type="subcellular location">
    <subcellularLocation>
        <location evidence="1">Golgi apparatus membrane</location>
    </subcellularLocation>
</comment>
<dbReference type="Proteomes" id="UP000092321">
    <property type="component" value="Unassembled WGS sequence"/>
</dbReference>
<sequence length="387" mass="44298">MFGFAKKLVKNLEQSVNETIQTINTRNNTAISDSYFHSIPETLLIRYYDSTNTLKIITNIDQLYGLRVVASEEYQLQLSPFFDYIIGINDSPIPVQFNEYGYMVVDYNAIYKLLNDAVLDTKEIKLNIWSGKGGFYREEYLTVQPNDEIQEIDINSGSNEAAVTPIFVSLGFKVQWQPLIAATYTYHILSITDNSINKNRLVANTDYIIGCQEGLLCTGGEKLLYNILQSKQNQEIELFVYNSEHDVVRNVKFQLDERAKLGCNVGYGYLHRIPIPKDVQERMLAEQQNGQDSTFNSQENVPPPNPEDILQIPLLQQQQQQQQTDTDVKPEFKPLSFEQQISNNRRKHTKAHVDNNLLSQLQEPEETINRNSSNSSSVPPPPILHKN</sequence>
<name>A0A1B7TCE5_9ASCO</name>
<dbReference type="PANTHER" id="PTHR12893:SF0">
    <property type="entry name" value="GRASP65"/>
    <property type="match status" value="1"/>
</dbReference>
<evidence type="ECO:0000256" key="4">
    <source>
        <dbReference type="ARBA" id="ARBA00023136"/>
    </source>
</evidence>
<evidence type="ECO:0000313" key="8">
    <source>
        <dbReference type="Proteomes" id="UP000092321"/>
    </source>
</evidence>
<dbReference type="InterPro" id="IPR024958">
    <property type="entry name" value="GRASP_PDZ"/>
</dbReference>
<feature type="region of interest" description="Disordered" evidence="5">
    <location>
        <begin position="285"/>
        <end position="308"/>
    </location>
</feature>
<gene>
    <name evidence="7" type="ORF">HANVADRAFT_53156</name>
</gene>
<evidence type="ECO:0000256" key="5">
    <source>
        <dbReference type="SAM" id="MobiDB-lite"/>
    </source>
</evidence>
<evidence type="ECO:0000256" key="3">
    <source>
        <dbReference type="ARBA" id="ARBA00023034"/>
    </source>
</evidence>
<organism evidence="7 8">
    <name type="scientific">Hanseniaspora valbyensis NRRL Y-1626</name>
    <dbReference type="NCBI Taxonomy" id="766949"/>
    <lineage>
        <taxon>Eukaryota</taxon>
        <taxon>Fungi</taxon>
        <taxon>Dikarya</taxon>
        <taxon>Ascomycota</taxon>
        <taxon>Saccharomycotina</taxon>
        <taxon>Saccharomycetes</taxon>
        <taxon>Saccharomycodales</taxon>
        <taxon>Saccharomycodaceae</taxon>
        <taxon>Hanseniaspora</taxon>
    </lineage>
</organism>
<keyword evidence="3" id="KW-0333">Golgi apparatus</keyword>
<accession>A0A1B7TCE5</accession>
<keyword evidence="2" id="KW-0677">Repeat</keyword>
<dbReference type="AlphaFoldDB" id="A0A1B7TCE5"/>
<keyword evidence="8" id="KW-1185">Reference proteome</keyword>
<dbReference type="GO" id="GO:0000139">
    <property type="term" value="C:Golgi membrane"/>
    <property type="evidence" value="ECO:0007669"/>
    <property type="project" value="UniProtKB-SubCell"/>
</dbReference>
<evidence type="ECO:0000313" key="7">
    <source>
        <dbReference type="EMBL" id="OBA26416.1"/>
    </source>
</evidence>
<evidence type="ECO:0000256" key="2">
    <source>
        <dbReference type="ARBA" id="ARBA00022737"/>
    </source>
</evidence>
<comment type="caution">
    <text evidence="7">The sequence shown here is derived from an EMBL/GenBank/DDBJ whole genome shotgun (WGS) entry which is preliminary data.</text>
</comment>
<dbReference type="Pfam" id="PF04495">
    <property type="entry name" value="GRASP55_65"/>
    <property type="match status" value="1"/>
</dbReference>
<feature type="domain" description="PDZ GRASP-type" evidence="6">
    <location>
        <begin position="184"/>
        <end position="270"/>
    </location>
</feature>
<dbReference type="PANTHER" id="PTHR12893">
    <property type="entry name" value="GOLGI REASSEMBLY STACKING PROTEIN GRASP"/>
    <property type="match status" value="1"/>
</dbReference>
<evidence type="ECO:0000256" key="1">
    <source>
        <dbReference type="ARBA" id="ARBA00004394"/>
    </source>
</evidence>
<protein>
    <recommendedName>
        <fullName evidence="6">PDZ GRASP-type domain-containing protein</fullName>
    </recommendedName>
</protein>
<dbReference type="EMBL" id="LXPE01000018">
    <property type="protein sequence ID" value="OBA26416.1"/>
    <property type="molecule type" value="Genomic_DNA"/>
</dbReference>